<evidence type="ECO:0000313" key="9">
    <source>
        <dbReference type="EMBL" id="KOY51476.1"/>
    </source>
</evidence>
<dbReference type="EMBL" id="LGBR01000001">
    <property type="protein sequence ID" value="KOY51476.1"/>
    <property type="molecule type" value="Genomic_DNA"/>
</dbReference>
<evidence type="ECO:0000256" key="6">
    <source>
        <dbReference type="PROSITE-ProRule" id="PRU00169"/>
    </source>
</evidence>
<dbReference type="GO" id="GO:0005829">
    <property type="term" value="C:cytosol"/>
    <property type="evidence" value="ECO:0007669"/>
    <property type="project" value="TreeGrafter"/>
</dbReference>
<proteinExistence type="predicted"/>
<dbReference type="SUPFAM" id="SSF52172">
    <property type="entry name" value="CheY-like"/>
    <property type="match status" value="1"/>
</dbReference>
<evidence type="ECO:0000256" key="2">
    <source>
        <dbReference type="ARBA" id="ARBA00023012"/>
    </source>
</evidence>
<dbReference type="CDD" id="cd17534">
    <property type="entry name" value="REC_DC-like"/>
    <property type="match status" value="1"/>
</dbReference>
<dbReference type="PROSITE" id="PS50110">
    <property type="entry name" value="RESPONSE_REGULATORY"/>
    <property type="match status" value="1"/>
</dbReference>
<dbReference type="InterPro" id="IPR039420">
    <property type="entry name" value="WalR-like"/>
</dbReference>
<keyword evidence="1 6" id="KW-0597">Phosphoprotein</keyword>
<evidence type="ECO:0000256" key="5">
    <source>
        <dbReference type="ARBA" id="ARBA00023163"/>
    </source>
</evidence>
<dbReference type="GO" id="GO:0006355">
    <property type="term" value="P:regulation of DNA-templated transcription"/>
    <property type="evidence" value="ECO:0007669"/>
    <property type="project" value="TreeGrafter"/>
</dbReference>
<dbReference type="PANTHER" id="PTHR48111:SF1">
    <property type="entry name" value="TWO-COMPONENT RESPONSE REGULATOR ORR33"/>
    <property type="match status" value="1"/>
</dbReference>
<dbReference type="PANTHER" id="PTHR48111">
    <property type="entry name" value="REGULATOR OF RPOS"/>
    <property type="match status" value="1"/>
</dbReference>
<dbReference type="Gene3D" id="2.40.50.1020">
    <property type="entry name" value="LytTr DNA-binding domain"/>
    <property type="match status" value="1"/>
</dbReference>
<dbReference type="GO" id="GO:0000156">
    <property type="term" value="F:phosphorelay response regulator activity"/>
    <property type="evidence" value="ECO:0007669"/>
    <property type="project" value="TreeGrafter"/>
</dbReference>
<keyword evidence="5" id="KW-0804">Transcription</keyword>
<dbReference type="Proteomes" id="UP000037716">
    <property type="component" value="Unassembled WGS sequence"/>
</dbReference>
<dbReference type="Proteomes" id="UP000183071">
    <property type="component" value="Unassembled WGS sequence"/>
</dbReference>
<feature type="domain" description="HTH LytTR-type" evidence="8">
    <location>
        <begin position="137"/>
        <end position="233"/>
    </location>
</feature>
<dbReference type="GO" id="GO:0000976">
    <property type="term" value="F:transcription cis-regulatory region binding"/>
    <property type="evidence" value="ECO:0007669"/>
    <property type="project" value="TreeGrafter"/>
</dbReference>
<dbReference type="Pfam" id="PF00072">
    <property type="entry name" value="Response_reg"/>
    <property type="match status" value="1"/>
</dbReference>
<evidence type="ECO:0000313" key="10">
    <source>
        <dbReference type="EMBL" id="SEE10560.1"/>
    </source>
</evidence>
<dbReference type="PROSITE" id="PS50930">
    <property type="entry name" value="HTH_LYTTR"/>
    <property type="match status" value="1"/>
</dbReference>
<sequence length="234" mass="26736">MGKIKILVVEDEIIIADNICKTLEDLNYKVFEPVINYSEALASIENIKPDICILDIQLSGKKTGIDLAKKINSEYKFPIIFLTANADAETLNKAKEVSPNAYLVKPFSKNELYTSIELAISNYAKKALKVDQKAVFVKEKGGFSKIKFEDILFIKSDHVYVEIMLTNHKKIISRISLNEISEKLSSCFQRIHRGYIINLHYLDKVKQDAVLVSHYEIPIGKKYREDLMKTMNLS</sequence>
<keyword evidence="4" id="KW-0238">DNA-binding</keyword>
<dbReference type="OrthoDB" id="2962330at2"/>
<dbReference type="SMART" id="SM00850">
    <property type="entry name" value="LytTR"/>
    <property type="match status" value="1"/>
</dbReference>
<evidence type="ECO:0000256" key="1">
    <source>
        <dbReference type="ARBA" id="ARBA00022553"/>
    </source>
</evidence>
<name>A0A0M9CFQ3_9FLAO</name>
<evidence type="ECO:0000313" key="11">
    <source>
        <dbReference type="Proteomes" id="UP000037716"/>
    </source>
</evidence>
<dbReference type="PATRIC" id="fig|1300348.6.peg.1036"/>
<evidence type="ECO:0000259" key="8">
    <source>
        <dbReference type="PROSITE" id="PS50930"/>
    </source>
</evidence>
<reference evidence="9 11" key="1">
    <citation type="submission" date="2015-07" db="EMBL/GenBank/DDBJ databases">
        <title>Genome of Polaribacter dokdonenesis DSW-5, isolated from seawater off Dokdo in Korea.</title>
        <authorList>
            <person name="Yoon K."/>
            <person name="Song J.Y."/>
            <person name="Kim J.F."/>
        </authorList>
    </citation>
    <scope>NUCLEOTIDE SEQUENCE [LARGE SCALE GENOMIC DNA]</scope>
    <source>
        <strain evidence="9 11">DSW-5</strain>
    </source>
</reference>
<accession>A0A0M9CFQ3</accession>
<evidence type="ECO:0000256" key="4">
    <source>
        <dbReference type="ARBA" id="ARBA00023125"/>
    </source>
</evidence>
<keyword evidence="2" id="KW-0902">Two-component regulatory system</keyword>
<dbReference type="GO" id="GO:0032993">
    <property type="term" value="C:protein-DNA complex"/>
    <property type="evidence" value="ECO:0007669"/>
    <property type="project" value="TreeGrafter"/>
</dbReference>
<dbReference type="SMART" id="SM00448">
    <property type="entry name" value="REC"/>
    <property type="match status" value="1"/>
</dbReference>
<feature type="domain" description="Response regulatory" evidence="7">
    <location>
        <begin position="5"/>
        <end position="120"/>
    </location>
</feature>
<dbReference type="InterPro" id="IPR001789">
    <property type="entry name" value="Sig_transdc_resp-reg_receiver"/>
</dbReference>
<dbReference type="EMBL" id="FNUE01000001">
    <property type="protein sequence ID" value="SEE10560.1"/>
    <property type="molecule type" value="Genomic_DNA"/>
</dbReference>
<protein>
    <submittedName>
        <fullName evidence="10">Two component transcriptional regulator, LytTR family</fullName>
    </submittedName>
    <submittedName>
        <fullName evidence="9">Two-component system response regulator, LytR/AlgR family</fullName>
    </submittedName>
</protein>
<evidence type="ECO:0000259" key="7">
    <source>
        <dbReference type="PROSITE" id="PS50110"/>
    </source>
</evidence>
<dbReference type="InterPro" id="IPR007492">
    <property type="entry name" value="LytTR_DNA-bd_dom"/>
</dbReference>
<evidence type="ECO:0000313" key="12">
    <source>
        <dbReference type="Proteomes" id="UP000183071"/>
    </source>
</evidence>
<gene>
    <name evidence="9" type="ORF">I602_1036</name>
    <name evidence="10" type="ORF">SAMN05444353_0741</name>
</gene>
<dbReference type="STRING" id="1300348.I602_1036"/>
<organism evidence="9 11">
    <name type="scientific">Polaribacter dokdonensis DSW-5</name>
    <dbReference type="NCBI Taxonomy" id="1300348"/>
    <lineage>
        <taxon>Bacteria</taxon>
        <taxon>Pseudomonadati</taxon>
        <taxon>Bacteroidota</taxon>
        <taxon>Flavobacteriia</taxon>
        <taxon>Flavobacteriales</taxon>
        <taxon>Flavobacteriaceae</taxon>
    </lineage>
</organism>
<dbReference type="AlphaFoldDB" id="A0A0M9CFQ3"/>
<feature type="modified residue" description="4-aspartylphosphate" evidence="6">
    <location>
        <position position="55"/>
    </location>
</feature>
<dbReference type="Gene3D" id="3.40.50.2300">
    <property type="match status" value="1"/>
</dbReference>
<dbReference type="InterPro" id="IPR011006">
    <property type="entry name" value="CheY-like_superfamily"/>
</dbReference>
<dbReference type="RefSeq" id="WP_053973654.1">
    <property type="nucleotide sequence ID" value="NZ_FNUE01000001.1"/>
</dbReference>
<keyword evidence="3" id="KW-0805">Transcription regulation</keyword>
<keyword evidence="12" id="KW-1185">Reference proteome</keyword>
<dbReference type="Pfam" id="PF04397">
    <property type="entry name" value="LytTR"/>
    <property type="match status" value="1"/>
</dbReference>
<reference evidence="10 12" key="2">
    <citation type="submission" date="2016-10" db="EMBL/GenBank/DDBJ databases">
        <authorList>
            <person name="Varghese N."/>
            <person name="Submissions S."/>
        </authorList>
    </citation>
    <scope>NUCLEOTIDE SEQUENCE [LARGE SCALE GENOMIC DNA]</scope>
    <source>
        <strain evidence="10 12">DSW-5</strain>
    </source>
</reference>
<evidence type="ECO:0000256" key="3">
    <source>
        <dbReference type="ARBA" id="ARBA00023015"/>
    </source>
</evidence>
<comment type="caution">
    <text evidence="9">The sequence shown here is derived from an EMBL/GenBank/DDBJ whole genome shotgun (WGS) entry which is preliminary data.</text>
</comment>